<dbReference type="InterPro" id="IPR036291">
    <property type="entry name" value="NAD(P)-bd_dom_sf"/>
</dbReference>
<organism evidence="4 5">
    <name type="scientific">Akanthomyces lecanii RCEF 1005</name>
    <dbReference type="NCBI Taxonomy" id="1081108"/>
    <lineage>
        <taxon>Eukaryota</taxon>
        <taxon>Fungi</taxon>
        <taxon>Dikarya</taxon>
        <taxon>Ascomycota</taxon>
        <taxon>Pezizomycotina</taxon>
        <taxon>Sordariomycetes</taxon>
        <taxon>Hypocreomycetidae</taxon>
        <taxon>Hypocreales</taxon>
        <taxon>Cordycipitaceae</taxon>
        <taxon>Akanthomyces</taxon>
        <taxon>Cordyceps confragosa</taxon>
    </lineage>
</organism>
<dbReference type="PANTHER" id="PTHR42748">
    <property type="entry name" value="NITROGEN METABOLITE REPRESSION PROTEIN NMRA FAMILY MEMBER"/>
    <property type="match status" value="1"/>
</dbReference>
<evidence type="ECO:0000313" key="4">
    <source>
        <dbReference type="EMBL" id="OAA80350.1"/>
    </source>
</evidence>
<keyword evidence="5" id="KW-1185">Reference proteome</keyword>
<proteinExistence type="inferred from homology"/>
<feature type="domain" description="NmrA-like" evidence="3">
    <location>
        <begin position="9"/>
        <end position="316"/>
    </location>
</feature>
<accession>A0A168JEY7</accession>
<dbReference type="AlphaFoldDB" id="A0A168JEY7"/>
<evidence type="ECO:0000256" key="2">
    <source>
        <dbReference type="ARBA" id="ARBA00022857"/>
    </source>
</evidence>
<name>A0A168JEY7_CORDF</name>
<dbReference type="Gene3D" id="3.90.25.10">
    <property type="entry name" value="UDP-galactose 4-epimerase, domain 1"/>
    <property type="match status" value="1"/>
</dbReference>
<dbReference type="EMBL" id="AZHF01000002">
    <property type="protein sequence ID" value="OAA80350.1"/>
    <property type="molecule type" value="Genomic_DNA"/>
</dbReference>
<dbReference type="SUPFAM" id="SSF51735">
    <property type="entry name" value="NAD(P)-binding Rossmann-fold domains"/>
    <property type="match status" value="1"/>
</dbReference>
<dbReference type="Proteomes" id="UP000076881">
    <property type="component" value="Unassembled WGS sequence"/>
</dbReference>
<dbReference type="OrthoDB" id="3358371at2759"/>
<evidence type="ECO:0000256" key="1">
    <source>
        <dbReference type="ARBA" id="ARBA00006328"/>
    </source>
</evidence>
<evidence type="ECO:0000259" key="3">
    <source>
        <dbReference type="Pfam" id="PF05368"/>
    </source>
</evidence>
<gene>
    <name evidence="4" type="ORF">LEL_03836</name>
</gene>
<comment type="similarity">
    <text evidence="1">Belongs to the NmrA-type oxidoreductase family.</text>
</comment>
<sequence length="329" mass="36408">MQSSKGRPVIVVLGATGNQGGGVVQALLKSGKWHVRAGTSKPDSTKAKKLLEGSKDNLELVEVHPYQAETLQKAFAGAHGVFAITSERHPDRKLVHEDEMTHEIEAGRNIVQAAVECNVKHFVFSSLPDMTKVTSGRYPKLYHMNNKHAVEVVAREQLQQRVTCLVPGFFYSNLQWAQYSRRLEDGTIRFCYPLPSDQNAQWTDPAYDMGVYAAKVFELGPERTGGETYYPMSSSITPQQMAETFTRITGQRAYHDPTSAEEFGDLTAPLVGPAFKEDAMQMMQWAAETPKDTVAYGSKHISADALGLAASSFEEWLKRTGWAGPNHGQ</sequence>
<dbReference type="InterPro" id="IPR008030">
    <property type="entry name" value="NmrA-like"/>
</dbReference>
<dbReference type="Gene3D" id="3.40.50.720">
    <property type="entry name" value="NAD(P)-binding Rossmann-like Domain"/>
    <property type="match status" value="1"/>
</dbReference>
<dbReference type="InterPro" id="IPR051164">
    <property type="entry name" value="NmrA-like_oxidored"/>
</dbReference>
<keyword evidence="2" id="KW-0521">NADP</keyword>
<reference evidence="4 5" key="1">
    <citation type="journal article" date="2016" name="Genome Biol. Evol.">
        <title>Divergent and convergent evolution of fungal pathogenicity.</title>
        <authorList>
            <person name="Shang Y."/>
            <person name="Xiao G."/>
            <person name="Zheng P."/>
            <person name="Cen K."/>
            <person name="Zhan S."/>
            <person name="Wang C."/>
        </authorList>
    </citation>
    <scope>NUCLEOTIDE SEQUENCE [LARGE SCALE GENOMIC DNA]</scope>
    <source>
        <strain evidence="4 5">RCEF 1005</strain>
    </source>
</reference>
<evidence type="ECO:0000313" key="5">
    <source>
        <dbReference type="Proteomes" id="UP000076881"/>
    </source>
</evidence>
<dbReference type="Pfam" id="PF05368">
    <property type="entry name" value="NmrA"/>
    <property type="match status" value="1"/>
</dbReference>
<comment type="caution">
    <text evidence="4">The sequence shown here is derived from an EMBL/GenBank/DDBJ whole genome shotgun (WGS) entry which is preliminary data.</text>
</comment>
<dbReference type="STRING" id="1081108.A0A168JEY7"/>
<dbReference type="PANTHER" id="PTHR42748:SF7">
    <property type="entry name" value="NMRA LIKE REDOX SENSOR 1-RELATED"/>
    <property type="match status" value="1"/>
</dbReference>
<protein>
    <submittedName>
        <fullName evidence="4">NAD(P)-binding domain protein</fullName>
    </submittedName>
</protein>